<reference evidence="1 2" key="1">
    <citation type="submission" date="2012-12" db="EMBL/GenBank/DDBJ databases">
        <title>Genome assembly of Fulvivirga imtechensis AK7.</title>
        <authorList>
            <person name="Nupur N."/>
            <person name="Khatri I."/>
            <person name="Kumar R."/>
            <person name="Subramanian S."/>
            <person name="Pinnaka A."/>
        </authorList>
    </citation>
    <scope>NUCLEOTIDE SEQUENCE [LARGE SCALE GENOMIC DNA]</scope>
    <source>
        <strain evidence="1 2">AK7</strain>
    </source>
</reference>
<accession>L8JSS1</accession>
<dbReference type="EMBL" id="AMZN01000051">
    <property type="protein sequence ID" value="ELR70544.1"/>
    <property type="molecule type" value="Genomic_DNA"/>
</dbReference>
<comment type="caution">
    <text evidence="1">The sequence shown here is derived from an EMBL/GenBank/DDBJ whole genome shotgun (WGS) entry which is preliminary data.</text>
</comment>
<protein>
    <submittedName>
        <fullName evidence="1">Uncharacterized protein</fullName>
    </submittedName>
</protein>
<organism evidence="1 2">
    <name type="scientific">Fulvivirga imtechensis AK7</name>
    <dbReference type="NCBI Taxonomy" id="1237149"/>
    <lineage>
        <taxon>Bacteria</taxon>
        <taxon>Pseudomonadati</taxon>
        <taxon>Bacteroidota</taxon>
        <taxon>Cytophagia</taxon>
        <taxon>Cytophagales</taxon>
        <taxon>Fulvivirgaceae</taxon>
        <taxon>Fulvivirga</taxon>
    </lineage>
</organism>
<keyword evidence="2" id="KW-1185">Reference proteome</keyword>
<evidence type="ECO:0000313" key="2">
    <source>
        <dbReference type="Proteomes" id="UP000011135"/>
    </source>
</evidence>
<name>L8JSS1_9BACT</name>
<gene>
    <name evidence="1" type="ORF">C900_03525</name>
</gene>
<dbReference type="Proteomes" id="UP000011135">
    <property type="component" value="Unassembled WGS sequence"/>
</dbReference>
<sequence>MELSLTNKEDAVISRQQEIEGYRTRGRIHLLNNGYPGSKSVN</sequence>
<proteinExistence type="predicted"/>
<dbReference type="AlphaFoldDB" id="L8JSS1"/>
<evidence type="ECO:0000313" key="1">
    <source>
        <dbReference type="EMBL" id="ELR70544.1"/>
    </source>
</evidence>